<evidence type="ECO:0000256" key="2">
    <source>
        <dbReference type="SAM" id="SignalP"/>
    </source>
</evidence>
<dbReference type="Proteomes" id="UP001327560">
    <property type="component" value="Chromosome 6"/>
</dbReference>
<dbReference type="EMBL" id="CP136895">
    <property type="protein sequence ID" value="WOL11107.1"/>
    <property type="molecule type" value="Genomic_DNA"/>
</dbReference>
<dbReference type="AlphaFoldDB" id="A0AAQ3KNY9"/>
<gene>
    <name evidence="3" type="ORF">Cni_G19868</name>
</gene>
<organism evidence="3 4">
    <name type="scientific">Canna indica</name>
    <name type="common">Indian-shot</name>
    <dbReference type="NCBI Taxonomy" id="4628"/>
    <lineage>
        <taxon>Eukaryota</taxon>
        <taxon>Viridiplantae</taxon>
        <taxon>Streptophyta</taxon>
        <taxon>Embryophyta</taxon>
        <taxon>Tracheophyta</taxon>
        <taxon>Spermatophyta</taxon>
        <taxon>Magnoliopsida</taxon>
        <taxon>Liliopsida</taxon>
        <taxon>Zingiberales</taxon>
        <taxon>Cannaceae</taxon>
        <taxon>Canna</taxon>
    </lineage>
</organism>
<keyword evidence="4" id="KW-1185">Reference proteome</keyword>
<sequence>MTKRYLLLVTLVQPILLLLSSTTSSASTSLPHLPPRHSIAVEGKIYCKCELPGYVQAIGASPLPGAVAMIRCNSSRKEVSASGITDARGYFLIQTRKVTRYGIHKCELFLVSSPLPGCDLPGGKAGTAVGFPLRFARNTNGGVAVYTAGAFKFAPADPSLCPHHP</sequence>
<keyword evidence="1 2" id="KW-0732">Signal</keyword>
<reference evidence="3 4" key="1">
    <citation type="submission" date="2023-10" db="EMBL/GenBank/DDBJ databases">
        <title>Chromosome-scale genome assembly provides insights into flower coloration mechanisms of Canna indica.</title>
        <authorList>
            <person name="Li C."/>
        </authorList>
    </citation>
    <scope>NUCLEOTIDE SEQUENCE [LARGE SCALE GENOMIC DNA]</scope>
    <source>
        <tissue evidence="3">Flower</tissue>
    </source>
</reference>
<protein>
    <recommendedName>
        <fullName evidence="5">Pistil-specific extensin-like protein</fullName>
    </recommendedName>
</protein>
<dbReference type="PANTHER" id="PTHR33470">
    <property type="entry name" value="OS01G0164075 PROTEIN"/>
    <property type="match status" value="1"/>
</dbReference>
<proteinExistence type="predicted"/>
<name>A0AAQ3KNY9_9LILI</name>
<evidence type="ECO:0000313" key="3">
    <source>
        <dbReference type="EMBL" id="WOL11107.1"/>
    </source>
</evidence>
<dbReference type="GO" id="GO:0071944">
    <property type="term" value="C:cell periphery"/>
    <property type="evidence" value="ECO:0007669"/>
    <property type="project" value="TreeGrafter"/>
</dbReference>
<accession>A0AAQ3KNY9</accession>
<evidence type="ECO:0000313" key="4">
    <source>
        <dbReference type="Proteomes" id="UP001327560"/>
    </source>
</evidence>
<feature type="chain" id="PRO_5042834288" description="Pistil-specific extensin-like protein" evidence="2">
    <location>
        <begin position="27"/>
        <end position="165"/>
    </location>
</feature>
<evidence type="ECO:0000256" key="1">
    <source>
        <dbReference type="ARBA" id="ARBA00022729"/>
    </source>
</evidence>
<dbReference type="PANTHER" id="PTHR33470:SF22">
    <property type="entry name" value="POLLEN OLE E 1 ALLERGEN AND EXTENSIN FAMILY PROTEIN"/>
    <property type="match status" value="1"/>
</dbReference>
<evidence type="ECO:0008006" key="5">
    <source>
        <dbReference type="Google" id="ProtNLM"/>
    </source>
</evidence>
<feature type="signal peptide" evidence="2">
    <location>
        <begin position="1"/>
        <end position="26"/>
    </location>
</feature>
<dbReference type="Pfam" id="PF01190">
    <property type="entry name" value="Pollen_Ole_e_1"/>
    <property type="match status" value="1"/>
</dbReference>